<keyword evidence="3" id="KW-1185">Reference proteome</keyword>
<feature type="chain" id="PRO_5011972848" evidence="1">
    <location>
        <begin position="25"/>
        <end position="173"/>
    </location>
</feature>
<reference evidence="2 3" key="1">
    <citation type="submission" date="2016-11" db="EMBL/GenBank/DDBJ databases">
        <title>Study of marine rhodopsin-containing bacteria.</title>
        <authorList>
            <person name="Yoshizawa S."/>
            <person name="Kumagai Y."/>
            <person name="Kogure K."/>
        </authorList>
    </citation>
    <scope>NUCLEOTIDE SEQUENCE [LARGE SCALE GENOMIC DNA]</scope>
    <source>
        <strain evidence="2 3">SAORIC-28</strain>
    </source>
</reference>
<sequence length="173" mass="17958">MTPRFSLRLRALLLTALAATSLTACDSSDDEGDLGSFQAQVTGAAQASLGGQAVFAIDSEDGETTSAIALIDEDEDDVAFLLMDGRVTAKTYTIAGETAGAMLLLGETDGTGDMYFSETGTITVTRADAARVVGTFDVTAVNIADEDETVRLRGSFDAKSGTVVMPSEARVGR</sequence>
<evidence type="ECO:0000256" key="1">
    <source>
        <dbReference type="SAM" id="SignalP"/>
    </source>
</evidence>
<dbReference type="Proteomes" id="UP000216339">
    <property type="component" value="Unassembled WGS sequence"/>
</dbReference>
<dbReference type="EMBL" id="MQWD01000001">
    <property type="protein sequence ID" value="PAP75992.1"/>
    <property type="molecule type" value="Genomic_DNA"/>
</dbReference>
<accession>A0A271IXR6</accession>
<keyword evidence="1" id="KW-0732">Signal</keyword>
<dbReference type="RefSeq" id="WP_095509634.1">
    <property type="nucleotide sequence ID" value="NZ_MQWD01000001.1"/>
</dbReference>
<protein>
    <submittedName>
        <fullName evidence="2">Uncharacterized protein</fullName>
    </submittedName>
</protein>
<name>A0A271IXR6_9BACT</name>
<comment type="caution">
    <text evidence="2">The sequence shown here is derived from an EMBL/GenBank/DDBJ whole genome shotgun (WGS) entry which is preliminary data.</text>
</comment>
<organism evidence="2 3">
    <name type="scientific">Rubrivirga marina</name>
    <dbReference type="NCBI Taxonomy" id="1196024"/>
    <lineage>
        <taxon>Bacteria</taxon>
        <taxon>Pseudomonadati</taxon>
        <taxon>Rhodothermota</taxon>
        <taxon>Rhodothermia</taxon>
        <taxon>Rhodothermales</taxon>
        <taxon>Rubricoccaceae</taxon>
        <taxon>Rubrivirga</taxon>
    </lineage>
</organism>
<proteinExistence type="predicted"/>
<evidence type="ECO:0000313" key="3">
    <source>
        <dbReference type="Proteomes" id="UP000216339"/>
    </source>
</evidence>
<feature type="signal peptide" evidence="1">
    <location>
        <begin position="1"/>
        <end position="24"/>
    </location>
</feature>
<gene>
    <name evidence="2" type="ORF">BSZ37_05815</name>
</gene>
<dbReference type="PROSITE" id="PS51257">
    <property type="entry name" value="PROKAR_LIPOPROTEIN"/>
    <property type="match status" value="1"/>
</dbReference>
<dbReference type="AlphaFoldDB" id="A0A271IXR6"/>
<evidence type="ECO:0000313" key="2">
    <source>
        <dbReference type="EMBL" id="PAP75992.1"/>
    </source>
</evidence>